<dbReference type="InterPro" id="IPR011701">
    <property type="entry name" value="MFS"/>
</dbReference>
<keyword evidence="10" id="KW-0547">Nucleotide-binding</keyword>
<dbReference type="GO" id="GO:0005886">
    <property type="term" value="C:plasma membrane"/>
    <property type="evidence" value="ECO:0007669"/>
    <property type="project" value="UniProtKB-SubCell"/>
</dbReference>
<feature type="transmembrane region" description="Helical" evidence="16">
    <location>
        <begin position="168"/>
        <end position="194"/>
    </location>
</feature>
<keyword evidence="15 16" id="KW-0472">Membrane</keyword>
<dbReference type="CDD" id="cd06225">
    <property type="entry name" value="HAMP"/>
    <property type="match status" value="1"/>
</dbReference>
<feature type="transmembrane region" description="Helical" evidence="16">
    <location>
        <begin position="125"/>
        <end position="147"/>
    </location>
</feature>
<dbReference type="EMBL" id="CBWN010000040">
    <property type="protein sequence ID" value="CDL25667.1"/>
    <property type="molecule type" value="Genomic_DNA"/>
</dbReference>
<evidence type="ECO:0000256" key="16">
    <source>
        <dbReference type="SAM" id="Phobius"/>
    </source>
</evidence>
<evidence type="ECO:0000256" key="11">
    <source>
        <dbReference type="ARBA" id="ARBA00022777"/>
    </source>
</evidence>
<dbReference type="InterPro" id="IPR050428">
    <property type="entry name" value="TCS_sensor_his_kinase"/>
</dbReference>
<dbReference type="InterPro" id="IPR036097">
    <property type="entry name" value="HisK_dim/P_sf"/>
</dbReference>
<comment type="catalytic activity">
    <reaction evidence="1">
        <text>ATP + protein L-histidine = ADP + protein N-phospho-L-histidine.</text>
        <dbReference type="EC" id="2.7.13.3"/>
    </reaction>
</comment>
<keyword evidence="8" id="KW-0808">Transferase</keyword>
<name>W1EY07_ECOLX</name>
<feature type="transmembrane region" description="Helical" evidence="16">
    <location>
        <begin position="232"/>
        <end position="255"/>
    </location>
</feature>
<comment type="caution">
    <text evidence="19">The sequence shown here is derived from an EMBL/GenBank/DDBJ whole genome shotgun (WGS) entry which is preliminary data.</text>
</comment>
<dbReference type="SUPFAM" id="SSF158472">
    <property type="entry name" value="HAMP domain-like"/>
    <property type="match status" value="1"/>
</dbReference>
<evidence type="ECO:0000256" key="14">
    <source>
        <dbReference type="ARBA" id="ARBA00023012"/>
    </source>
</evidence>
<dbReference type="SMART" id="SM00388">
    <property type="entry name" value="HisKA"/>
    <property type="match status" value="1"/>
</dbReference>
<sequence>MALDLFLINIPVGIIGAIATLMLMPNYTMQTRRFDLSGFLLLAVGMAVLTLALDGSKGTGLSPLTIDGLVAVGVVALVLYLLHARNNNRALFSLKLFRTRTFSLGLAGSFAGRIGSGMLPFMTPVFLQIGLGFSPFHAGLMMIPMVLGSMGMKRIVVQVVNRFGYRRVLVATTLGLSLVTLLFMTTALLGWYYVLPFVLFLQGMVNSTRFSSMNTLTLKDLPDNLASSGNSLLSMIMQLSMSIGVTIAGLLLGLFGSQHVSVDSGTTQTVFMYTWLSMAFYHRPSGVHLCQSAERYASKCSYFAAKKERAMKFWRPGITGKLFLAIFATCIVLLISMHWAVRISFERGFIDYIKHGNEQRLQLLSDALGEQYAQHGNWRFLRNNDRFVFQILRSFEHDNSEDKPGPGMPPHGWRTQFWVVDQNNKVLVGPRAPIPPDGTRRPILVNGAEVGAVIASPVERLTRNTDINFDKQQRQTSWLIVALATLLAALATFLLARGLLAPVKRLVDGTHKLAAGDFTTRVTPTSEDELGKLAQDFNQLASTLEKNQQMRRDFMADISHELRTPLAVLRGELEAIQDGVRKFTPETVASLQAEVGTLTKLVDDLHQLSMSDEGALAYQKAPVDLIPLLEVAGGAFRERFASRGLKLQFSLPDSITVFGDRDRLMQLFNNLLENSLRYTDSGGSLQISAGQRDKTVRLTFADSAPGVSDDQLQKLFERFFLSHRRFPQPCQRRFRAGAGDLPEHC</sequence>
<feature type="transmembrane region" description="Helical" evidence="16">
    <location>
        <begin position="36"/>
        <end position="53"/>
    </location>
</feature>
<dbReference type="SMART" id="SM00304">
    <property type="entry name" value="HAMP"/>
    <property type="match status" value="1"/>
</dbReference>
<feature type="transmembrane region" description="Helical" evidence="16">
    <location>
        <begin position="478"/>
        <end position="496"/>
    </location>
</feature>
<dbReference type="Pfam" id="PF00672">
    <property type="entry name" value="HAMP"/>
    <property type="match status" value="1"/>
</dbReference>
<evidence type="ECO:0000256" key="7">
    <source>
        <dbReference type="ARBA" id="ARBA00022553"/>
    </source>
</evidence>
<keyword evidence="6" id="KW-0997">Cell inner membrane</keyword>
<dbReference type="GO" id="GO:0000155">
    <property type="term" value="F:phosphorelay sensor kinase activity"/>
    <property type="evidence" value="ECO:0007669"/>
    <property type="project" value="InterPro"/>
</dbReference>
<keyword evidence="4" id="KW-0813">Transport</keyword>
<dbReference type="SUPFAM" id="SSF55874">
    <property type="entry name" value="ATPase domain of HSP90 chaperone/DNA topoisomerase II/histidine kinase"/>
    <property type="match status" value="1"/>
</dbReference>
<keyword evidence="12" id="KW-0067">ATP-binding</keyword>
<dbReference type="InterPro" id="IPR036259">
    <property type="entry name" value="MFS_trans_sf"/>
</dbReference>
<dbReference type="AlphaFoldDB" id="W1EY07"/>
<feature type="domain" description="Histidine kinase" evidence="17">
    <location>
        <begin position="557"/>
        <end position="739"/>
    </location>
</feature>
<dbReference type="Gene3D" id="6.10.340.10">
    <property type="match status" value="1"/>
</dbReference>
<evidence type="ECO:0000256" key="15">
    <source>
        <dbReference type="ARBA" id="ARBA00023136"/>
    </source>
</evidence>
<evidence type="ECO:0000313" key="20">
    <source>
        <dbReference type="Proteomes" id="UP000019199"/>
    </source>
</evidence>
<dbReference type="Pfam" id="PF07690">
    <property type="entry name" value="MFS_1"/>
    <property type="match status" value="1"/>
</dbReference>
<dbReference type="PROSITE" id="PS50885">
    <property type="entry name" value="HAMP"/>
    <property type="match status" value="1"/>
</dbReference>
<evidence type="ECO:0000256" key="13">
    <source>
        <dbReference type="ARBA" id="ARBA00022989"/>
    </source>
</evidence>
<dbReference type="Proteomes" id="UP000019199">
    <property type="component" value="Unassembled WGS sequence"/>
</dbReference>
<dbReference type="InterPro" id="IPR003594">
    <property type="entry name" value="HATPase_dom"/>
</dbReference>
<dbReference type="Gene3D" id="3.30.565.10">
    <property type="entry name" value="Histidine kinase-like ATPase, C-terminal domain"/>
    <property type="match status" value="1"/>
</dbReference>
<feature type="transmembrane region" description="Helical" evidence="16">
    <location>
        <begin position="102"/>
        <end position="119"/>
    </location>
</feature>
<keyword evidence="7" id="KW-0597">Phosphoprotein</keyword>
<dbReference type="PROSITE" id="PS50109">
    <property type="entry name" value="HIS_KIN"/>
    <property type="match status" value="1"/>
</dbReference>
<evidence type="ECO:0000256" key="6">
    <source>
        <dbReference type="ARBA" id="ARBA00022519"/>
    </source>
</evidence>
<proteinExistence type="predicted"/>
<dbReference type="PANTHER" id="PTHR45436:SF5">
    <property type="entry name" value="SENSOR HISTIDINE KINASE TRCS"/>
    <property type="match status" value="1"/>
</dbReference>
<dbReference type="NCBIfam" id="NF007837">
    <property type="entry name" value="PRK10549.1"/>
    <property type="match status" value="1"/>
</dbReference>
<dbReference type="SUPFAM" id="SSF47384">
    <property type="entry name" value="Homodimeric domain of signal transducing histidine kinase"/>
    <property type="match status" value="1"/>
</dbReference>
<feature type="domain" description="HAMP" evidence="18">
    <location>
        <begin position="497"/>
        <end position="549"/>
    </location>
</feature>
<evidence type="ECO:0000256" key="1">
    <source>
        <dbReference type="ARBA" id="ARBA00000085"/>
    </source>
</evidence>
<dbReference type="FunFam" id="1.20.1250.20:FF:000021">
    <property type="entry name" value="Putative multidrug resistance protein MdtD"/>
    <property type="match status" value="1"/>
</dbReference>
<dbReference type="InterPro" id="IPR005467">
    <property type="entry name" value="His_kinase_dom"/>
</dbReference>
<organism evidence="19 20">
    <name type="scientific">Escherichia coli ISC7</name>
    <dbReference type="NCBI Taxonomy" id="1432555"/>
    <lineage>
        <taxon>Bacteria</taxon>
        <taxon>Pseudomonadati</taxon>
        <taxon>Pseudomonadota</taxon>
        <taxon>Gammaproteobacteria</taxon>
        <taxon>Enterobacterales</taxon>
        <taxon>Enterobacteriaceae</taxon>
        <taxon>Escherichia</taxon>
    </lineage>
</organism>
<feature type="transmembrane region" description="Helical" evidence="16">
    <location>
        <begin position="6"/>
        <end position="24"/>
    </location>
</feature>
<dbReference type="Gene3D" id="1.10.287.130">
    <property type="match status" value="1"/>
</dbReference>
<evidence type="ECO:0000259" key="18">
    <source>
        <dbReference type="PROSITE" id="PS50885"/>
    </source>
</evidence>
<dbReference type="InterPro" id="IPR003661">
    <property type="entry name" value="HisK_dim/P_dom"/>
</dbReference>
<dbReference type="GO" id="GO:0005524">
    <property type="term" value="F:ATP binding"/>
    <property type="evidence" value="ECO:0007669"/>
    <property type="project" value="UniProtKB-KW"/>
</dbReference>
<dbReference type="Pfam" id="PF00512">
    <property type="entry name" value="HisKA"/>
    <property type="match status" value="1"/>
</dbReference>
<evidence type="ECO:0000256" key="9">
    <source>
        <dbReference type="ARBA" id="ARBA00022692"/>
    </source>
</evidence>
<evidence type="ECO:0000256" key="8">
    <source>
        <dbReference type="ARBA" id="ARBA00022679"/>
    </source>
</evidence>
<protein>
    <recommendedName>
        <fullName evidence="3">histidine kinase</fullName>
        <ecNumber evidence="3">2.7.13.3</ecNumber>
    </recommendedName>
</protein>
<dbReference type="Pfam" id="PF02518">
    <property type="entry name" value="HATPase_c"/>
    <property type="match status" value="1"/>
</dbReference>
<dbReference type="InterPro" id="IPR036890">
    <property type="entry name" value="HATPase_C_sf"/>
</dbReference>
<dbReference type="FunFam" id="1.10.287.130:FF:000014">
    <property type="entry name" value="Signal transduction histidine-protein kinase BaeS"/>
    <property type="match status" value="1"/>
</dbReference>
<dbReference type="SUPFAM" id="SSF103473">
    <property type="entry name" value="MFS general substrate transporter"/>
    <property type="match status" value="1"/>
</dbReference>
<keyword evidence="9 16" id="KW-0812">Transmembrane</keyword>
<evidence type="ECO:0000256" key="4">
    <source>
        <dbReference type="ARBA" id="ARBA00022448"/>
    </source>
</evidence>
<accession>W1EY07</accession>
<dbReference type="EC" id="2.7.13.3" evidence="3"/>
<keyword evidence="14" id="KW-0902">Two-component regulatory system</keyword>
<evidence type="ECO:0000313" key="19">
    <source>
        <dbReference type="EMBL" id="CDL25667.1"/>
    </source>
</evidence>
<evidence type="ECO:0000256" key="5">
    <source>
        <dbReference type="ARBA" id="ARBA00022475"/>
    </source>
</evidence>
<dbReference type="InterPro" id="IPR003660">
    <property type="entry name" value="HAMP_dom"/>
</dbReference>
<comment type="subcellular location">
    <subcellularLocation>
        <location evidence="2">Cell inner membrane</location>
        <topology evidence="2">Multi-pass membrane protein</topology>
    </subcellularLocation>
</comment>
<dbReference type="NCBIfam" id="NF012163">
    <property type="entry name" value="BaeS_SmeS"/>
    <property type="match status" value="1"/>
</dbReference>
<dbReference type="PANTHER" id="PTHR45436">
    <property type="entry name" value="SENSOR HISTIDINE KINASE YKOH"/>
    <property type="match status" value="1"/>
</dbReference>
<evidence type="ECO:0000259" key="17">
    <source>
        <dbReference type="PROSITE" id="PS50109"/>
    </source>
</evidence>
<keyword evidence="11" id="KW-0418">Kinase</keyword>
<dbReference type="GO" id="GO:0022857">
    <property type="term" value="F:transmembrane transporter activity"/>
    <property type="evidence" value="ECO:0007669"/>
    <property type="project" value="InterPro"/>
</dbReference>
<evidence type="ECO:0000256" key="2">
    <source>
        <dbReference type="ARBA" id="ARBA00004429"/>
    </source>
</evidence>
<evidence type="ECO:0000256" key="10">
    <source>
        <dbReference type="ARBA" id="ARBA00022741"/>
    </source>
</evidence>
<dbReference type="Gene3D" id="1.20.1250.20">
    <property type="entry name" value="MFS general substrate transporter like domains"/>
    <property type="match status" value="1"/>
</dbReference>
<feature type="transmembrane region" description="Helical" evidence="16">
    <location>
        <begin position="65"/>
        <end position="82"/>
    </location>
</feature>
<keyword evidence="5" id="KW-1003">Cell membrane</keyword>
<evidence type="ECO:0000256" key="12">
    <source>
        <dbReference type="ARBA" id="ARBA00022840"/>
    </source>
</evidence>
<dbReference type="CDD" id="cd00082">
    <property type="entry name" value="HisKA"/>
    <property type="match status" value="1"/>
</dbReference>
<feature type="transmembrane region" description="Helical" evidence="16">
    <location>
        <begin position="322"/>
        <end position="341"/>
    </location>
</feature>
<reference evidence="19 20" key="1">
    <citation type="submission" date="2013-10" db="EMBL/GenBank/DDBJ databases">
        <title>Antibiotic resistance diversity of beta-lactamase producers in the General Hospital Vienna.</title>
        <authorList>
            <person name="Barisic I."/>
            <person name="Mitteregger D."/>
            <person name="Hirschl A.M."/>
            <person name="Noehammer C."/>
            <person name="Wiesinger-Mayr H."/>
        </authorList>
    </citation>
    <scope>NUCLEOTIDE SEQUENCE [LARGE SCALE GENOMIC DNA]</scope>
    <source>
        <strain evidence="19 20">ISC7</strain>
    </source>
</reference>
<evidence type="ECO:0000256" key="3">
    <source>
        <dbReference type="ARBA" id="ARBA00012438"/>
    </source>
</evidence>
<dbReference type="NCBIfam" id="NF007799">
    <property type="entry name" value="PRK10504.1"/>
    <property type="match status" value="1"/>
</dbReference>
<keyword evidence="13 16" id="KW-1133">Transmembrane helix</keyword>